<dbReference type="Gene3D" id="3.10.20.80">
    <property type="entry name" value="Translation initiation factor 3 (IF-3), N-terminal domain"/>
    <property type="match status" value="1"/>
</dbReference>
<name>A0ABD3BVV6_9LAMI</name>
<sequence>MAFWSRLRQSKLIFNIFPRVYNRCYTLNHSAIAGNQHTRSNPINRVLDNIDFIVQGRPSELRNVRFYAKKSFKGSFQKKEETEPIKPRMNDEITGPMVRLVSDEGDHCLIPRYEALSRAKELSMDLVEVDKQSELPVCKIFDYNRQKYVQRTKEKERTKSKEILKTGSCKEIRFGTKINQKDLKMKADLAKRLMEKCHRVKCTAIRDTTEEGDLSALLSRFRALIKDFAIEENAPKVEAKQAFVVARHIKFGATKSRKKSSSKSNTQQSEENGSETGPVDPEEEQSDEDDRTEESGDDDINEENYGQQLKTQQPAAVTPPPMGNRYAKNPTAGNPSRVPNQTRPNRPYENSPGANIPNSPPNFFGGNQSNTAPSNQNMPAGNNRYKKNGPPFDSARNSTATDPRTKRGPGGGNPRGEGRW</sequence>
<feature type="compositionally biased region" description="Polar residues" evidence="4">
    <location>
        <begin position="365"/>
        <end position="380"/>
    </location>
</feature>
<dbReference type="SUPFAM" id="SSF55200">
    <property type="entry name" value="Translation initiation factor IF3, C-terminal domain"/>
    <property type="match status" value="1"/>
</dbReference>
<feature type="compositionally biased region" description="Polar residues" evidence="4">
    <location>
        <begin position="331"/>
        <end position="344"/>
    </location>
</feature>
<evidence type="ECO:0000313" key="6">
    <source>
        <dbReference type="EMBL" id="KAL3621397.1"/>
    </source>
</evidence>
<dbReference type="Gene3D" id="3.30.110.10">
    <property type="entry name" value="Translation initiation factor 3 (IF-3), C-terminal domain"/>
    <property type="match status" value="1"/>
</dbReference>
<dbReference type="InterPro" id="IPR019814">
    <property type="entry name" value="Translation_initiation_fac_3_N"/>
</dbReference>
<evidence type="ECO:0000313" key="7">
    <source>
        <dbReference type="Proteomes" id="UP001632038"/>
    </source>
</evidence>
<evidence type="ECO:0000256" key="4">
    <source>
        <dbReference type="SAM" id="MobiDB-lite"/>
    </source>
</evidence>
<evidence type="ECO:0000259" key="5">
    <source>
        <dbReference type="Pfam" id="PF05198"/>
    </source>
</evidence>
<feature type="compositionally biased region" description="Acidic residues" evidence="4">
    <location>
        <begin position="280"/>
        <end position="302"/>
    </location>
</feature>
<dbReference type="AlphaFoldDB" id="A0ABD3BVV6"/>
<dbReference type="InterPro" id="IPR036788">
    <property type="entry name" value="T_IF-3_C_sf"/>
</dbReference>
<dbReference type="InterPro" id="IPR036787">
    <property type="entry name" value="T_IF-3_N_sf"/>
</dbReference>
<protein>
    <recommendedName>
        <fullName evidence="5">Translation initiation factor 3 N-terminal domain-containing protein</fullName>
    </recommendedName>
</protein>
<evidence type="ECO:0000256" key="2">
    <source>
        <dbReference type="ARBA" id="ARBA00022540"/>
    </source>
</evidence>
<dbReference type="SUPFAM" id="SSF54364">
    <property type="entry name" value="Translation initiation factor IF3, N-terminal domain"/>
    <property type="match status" value="1"/>
</dbReference>
<feature type="compositionally biased region" description="Gly residues" evidence="4">
    <location>
        <begin position="408"/>
        <end position="420"/>
    </location>
</feature>
<dbReference type="EMBL" id="JAVIJP010000066">
    <property type="protein sequence ID" value="KAL3621397.1"/>
    <property type="molecule type" value="Genomic_DNA"/>
</dbReference>
<reference evidence="7" key="1">
    <citation type="journal article" date="2024" name="IScience">
        <title>Strigolactones Initiate the Formation of Haustorium-like Structures in Castilleja.</title>
        <authorList>
            <person name="Buerger M."/>
            <person name="Peterson D."/>
            <person name="Chory J."/>
        </authorList>
    </citation>
    <scope>NUCLEOTIDE SEQUENCE [LARGE SCALE GENOMIC DNA]</scope>
</reference>
<dbReference type="Proteomes" id="UP001632038">
    <property type="component" value="Unassembled WGS sequence"/>
</dbReference>
<dbReference type="PANTHER" id="PTHR10938">
    <property type="entry name" value="TRANSLATION INITIATION FACTOR IF-3"/>
    <property type="match status" value="1"/>
</dbReference>
<comment type="similarity">
    <text evidence="1">Belongs to the IF-3 family.</text>
</comment>
<evidence type="ECO:0000256" key="1">
    <source>
        <dbReference type="ARBA" id="ARBA00005439"/>
    </source>
</evidence>
<dbReference type="Pfam" id="PF05198">
    <property type="entry name" value="IF3_N"/>
    <property type="match status" value="1"/>
</dbReference>
<comment type="caution">
    <text evidence="6">The sequence shown here is derived from an EMBL/GenBank/DDBJ whole genome shotgun (WGS) entry which is preliminary data.</text>
</comment>
<organism evidence="6 7">
    <name type="scientific">Castilleja foliolosa</name>
    <dbReference type="NCBI Taxonomy" id="1961234"/>
    <lineage>
        <taxon>Eukaryota</taxon>
        <taxon>Viridiplantae</taxon>
        <taxon>Streptophyta</taxon>
        <taxon>Embryophyta</taxon>
        <taxon>Tracheophyta</taxon>
        <taxon>Spermatophyta</taxon>
        <taxon>Magnoliopsida</taxon>
        <taxon>eudicotyledons</taxon>
        <taxon>Gunneridae</taxon>
        <taxon>Pentapetalae</taxon>
        <taxon>asterids</taxon>
        <taxon>lamiids</taxon>
        <taxon>Lamiales</taxon>
        <taxon>Orobanchaceae</taxon>
        <taxon>Pedicularideae</taxon>
        <taxon>Castillejinae</taxon>
        <taxon>Castilleja</taxon>
    </lineage>
</organism>
<keyword evidence="2" id="KW-0396">Initiation factor</keyword>
<keyword evidence="3" id="KW-0648">Protein biosynthesis</keyword>
<dbReference type="GO" id="GO:0003743">
    <property type="term" value="F:translation initiation factor activity"/>
    <property type="evidence" value="ECO:0007669"/>
    <property type="project" value="UniProtKB-KW"/>
</dbReference>
<gene>
    <name evidence="6" type="ORF">CASFOL_036309</name>
</gene>
<dbReference type="NCBIfam" id="TIGR00168">
    <property type="entry name" value="infC"/>
    <property type="match status" value="1"/>
</dbReference>
<feature type="compositionally biased region" description="Polar residues" evidence="4">
    <location>
        <begin position="304"/>
        <end position="315"/>
    </location>
</feature>
<dbReference type="PANTHER" id="PTHR10938:SF4">
    <property type="entry name" value="TRANSLATION INITIATION FACTOR IF3-1, MITOCHONDRIAL"/>
    <property type="match status" value="1"/>
</dbReference>
<dbReference type="InterPro" id="IPR001288">
    <property type="entry name" value="Translation_initiation_fac_3"/>
</dbReference>
<proteinExistence type="inferred from homology"/>
<keyword evidence="7" id="KW-1185">Reference proteome</keyword>
<accession>A0ABD3BVV6</accession>
<feature type="domain" description="Translation initiation factor 3 N-terminal" evidence="5">
    <location>
        <begin position="89"/>
        <end position="156"/>
    </location>
</feature>
<evidence type="ECO:0000256" key="3">
    <source>
        <dbReference type="ARBA" id="ARBA00022917"/>
    </source>
</evidence>
<feature type="region of interest" description="Disordered" evidence="4">
    <location>
        <begin position="253"/>
        <end position="420"/>
    </location>
</feature>
<feature type="compositionally biased region" description="Polar residues" evidence="4">
    <location>
        <begin position="265"/>
        <end position="275"/>
    </location>
</feature>